<dbReference type="NCBIfam" id="TIGR02283">
    <property type="entry name" value="MltB_2"/>
    <property type="match status" value="1"/>
</dbReference>
<keyword evidence="1" id="KW-0812">Transmembrane</keyword>
<dbReference type="Gene3D" id="1.10.530.10">
    <property type="match status" value="1"/>
</dbReference>
<dbReference type="AlphaFoldDB" id="A0A1C3X8X5"/>
<dbReference type="InterPro" id="IPR011970">
    <property type="entry name" value="MltB_2"/>
</dbReference>
<proteinExistence type="predicted"/>
<dbReference type="SUPFAM" id="SSF53955">
    <property type="entry name" value="Lysozyme-like"/>
    <property type="match status" value="1"/>
</dbReference>
<evidence type="ECO:0000313" key="4">
    <source>
        <dbReference type="Proteomes" id="UP000199435"/>
    </source>
</evidence>
<keyword evidence="1" id="KW-0472">Membrane</keyword>
<dbReference type="InterPro" id="IPR036365">
    <property type="entry name" value="PGBD-like_sf"/>
</dbReference>
<name>A0A1C3X8X5_9HYPH</name>
<dbReference type="EMBL" id="FMAH01000067">
    <property type="protein sequence ID" value="SCB48649.1"/>
    <property type="molecule type" value="Genomic_DNA"/>
</dbReference>
<reference evidence="4" key="1">
    <citation type="submission" date="2016-08" db="EMBL/GenBank/DDBJ databases">
        <authorList>
            <person name="Varghese N."/>
            <person name="Submissions Spin"/>
        </authorList>
    </citation>
    <scope>NUCLEOTIDE SEQUENCE [LARGE SCALE GENOMIC DNA]</scope>
    <source>
        <strain evidence="4">HAMBI 2971</strain>
    </source>
</reference>
<feature type="transmembrane region" description="Helical" evidence="1">
    <location>
        <begin position="76"/>
        <end position="95"/>
    </location>
</feature>
<dbReference type="GO" id="GO:0009253">
    <property type="term" value="P:peptidoglycan catabolic process"/>
    <property type="evidence" value="ECO:0007669"/>
    <property type="project" value="TreeGrafter"/>
</dbReference>
<dbReference type="GO" id="GO:0008933">
    <property type="term" value="F:peptidoglycan lytic transglycosylase activity"/>
    <property type="evidence" value="ECO:0007669"/>
    <property type="project" value="TreeGrafter"/>
</dbReference>
<dbReference type="PANTHER" id="PTHR30163:SF8">
    <property type="entry name" value="LYTIC MUREIN TRANSGLYCOSYLASE"/>
    <property type="match status" value="1"/>
</dbReference>
<dbReference type="SUPFAM" id="SSF47090">
    <property type="entry name" value="PGBD-like"/>
    <property type="match status" value="1"/>
</dbReference>
<keyword evidence="1" id="KW-1133">Transmembrane helix</keyword>
<dbReference type="RefSeq" id="WP_425348581.1">
    <property type="nucleotide sequence ID" value="NZ_FMAH01000067.1"/>
</dbReference>
<sequence length="486" mass="53213">MRRVHTPLCHYVTSPPQGGRLAAWSADLPQINIAPADTEVDCLEKRGSKLPTISPLVGEMSRQRQRGVSTAPRARNLLSLLCILLLALLPLPVLAASKADVEAQFQAWIQKDLWPEARKAGISEKTFKAAFAGVTLNWDLPDLVPPGFPKPKEQKQTQAEFSSPAPYFNEGRLQKLAATGRGLASQYGPVLQRIEKTYGVPGPILLAIWGRETGFGIAKLPNSAIQVLATKAFMSTRKDMFRTEIIAALRILEHGDVTPDQFRGSWAGALGQPQFMPTNYLKYAVDFDGDGHRNIWTSVPDTLASIANYMVQKGWQRGRSWGYEVTIPQNVSCAQEGPDLAKPISQWASLGIMRVAGKAFPSDEMPASGMMLVPAGRDGPEFIVTPNFYVIKEYNNSDLYGLYIGNLADRIAYGGGAFQGQWGDVGKMLRSDVAGMQVTLEHKGYDVGGTDGLPGYKTRRSIGQWQEKSGRKPTCYPDSSMLGVLK</sequence>
<evidence type="ECO:0000259" key="2">
    <source>
        <dbReference type="Pfam" id="PF13406"/>
    </source>
</evidence>
<dbReference type="Proteomes" id="UP000199435">
    <property type="component" value="Unassembled WGS sequence"/>
</dbReference>
<accession>A0A1C3X8X5</accession>
<dbReference type="InterPro" id="IPR043426">
    <property type="entry name" value="MltB-like"/>
</dbReference>
<protein>
    <submittedName>
        <fullName evidence="3">Lytic murein transglycosylase</fullName>
    </submittedName>
</protein>
<feature type="domain" description="Transglycosylase SLT" evidence="2">
    <location>
        <begin position="104"/>
        <end position="409"/>
    </location>
</feature>
<organism evidence="3 4">
    <name type="scientific">Rhizobium miluonense</name>
    <dbReference type="NCBI Taxonomy" id="411945"/>
    <lineage>
        <taxon>Bacteria</taxon>
        <taxon>Pseudomonadati</taxon>
        <taxon>Pseudomonadota</taxon>
        <taxon>Alphaproteobacteria</taxon>
        <taxon>Hyphomicrobiales</taxon>
        <taxon>Rhizobiaceae</taxon>
        <taxon>Rhizobium/Agrobacterium group</taxon>
        <taxon>Rhizobium</taxon>
    </lineage>
</organism>
<keyword evidence="4" id="KW-1185">Reference proteome</keyword>
<dbReference type="InterPro" id="IPR031304">
    <property type="entry name" value="SLT_2"/>
</dbReference>
<dbReference type="Gene3D" id="1.10.8.350">
    <property type="entry name" value="Bacterial muramidase"/>
    <property type="match status" value="1"/>
</dbReference>
<dbReference type="Pfam" id="PF13406">
    <property type="entry name" value="SLT_2"/>
    <property type="match status" value="1"/>
</dbReference>
<dbReference type="PANTHER" id="PTHR30163">
    <property type="entry name" value="MEMBRANE-BOUND LYTIC MUREIN TRANSGLYCOSYLASE B"/>
    <property type="match status" value="1"/>
</dbReference>
<dbReference type="CDD" id="cd13399">
    <property type="entry name" value="Slt35-like"/>
    <property type="match status" value="1"/>
</dbReference>
<evidence type="ECO:0000313" key="3">
    <source>
        <dbReference type="EMBL" id="SCB48649.1"/>
    </source>
</evidence>
<dbReference type="InterPro" id="IPR023346">
    <property type="entry name" value="Lysozyme-like_dom_sf"/>
</dbReference>
<evidence type="ECO:0000256" key="1">
    <source>
        <dbReference type="SAM" id="Phobius"/>
    </source>
</evidence>
<gene>
    <name evidence="3" type="ORF">GA0061102_106714</name>
</gene>
<dbReference type="STRING" id="411945.GA0061102_106714"/>